<dbReference type="AlphaFoldDB" id="W9URM1"/>
<evidence type="ECO:0000259" key="1">
    <source>
        <dbReference type="Pfam" id="PF02350"/>
    </source>
</evidence>
<gene>
    <name evidence="2" type="primary">neuC</name>
    <name evidence="2" type="ORF">D791_03249</name>
</gene>
<dbReference type="GO" id="GO:0006047">
    <property type="term" value="P:UDP-N-acetylglucosamine metabolic process"/>
    <property type="evidence" value="ECO:0007669"/>
    <property type="project" value="InterPro"/>
</dbReference>
<reference evidence="2 3" key="2">
    <citation type="journal article" date="2015" name="Syst. Appl. Microbiol.">
        <title>Nitrincola nitratireducens sp. nov. isolated from a haloalkaline crater lake.</title>
        <authorList>
            <person name="Singh A."/>
            <person name="Vaidya B."/>
            <person name="Tanuku N.R."/>
            <person name="Pinnaka A.K."/>
        </authorList>
    </citation>
    <scope>NUCLEOTIDE SEQUENCE [LARGE SCALE GENOMIC DNA]</scope>
    <source>
        <strain evidence="2 3">AK23</strain>
    </source>
</reference>
<accession>W9URM1</accession>
<proteinExistence type="predicted"/>
<dbReference type="PANTHER" id="PTHR43174:SF3">
    <property type="entry name" value="UDP-N-ACETYLGLUCOSAMINE 2-EPIMERASE"/>
    <property type="match status" value="1"/>
</dbReference>
<dbReference type="Pfam" id="PF02350">
    <property type="entry name" value="Epimerase_2"/>
    <property type="match status" value="1"/>
</dbReference>
<dbReference type="NCBIfam" id="TIGR03568">
    <property type="entry name" value="NeuC_NnaA"/>
    <property type="match status" value="1"/>
</dbReference>
<dbReference type="Proteomes" id="UP000019464">
    <property type="component" value="Unassembled WGS sequence"/>
</dbReference>
<dbReference type="PANTHER" id="PTHR43174">
    <property type="entry name" value="UDP-N-ACETYLGLUCOSAMINE 2-EPIMERASE"/>
    <property type="match status" value="1"/>
</dbReference>
<protein>
    <submittedName>
        <fullName evidence="2">Polysialic acid biosynthesis protein P7</fullName>
    </submittedName>
</protein>
<dbReference type="InterPro" id="IPR003331">
    <property type="entry name" value="UDP_GlcNAc_Epimerase_2_dom"/>
</dbReference>
<reference evidence="3" key="1">
    <citation type="submission" date="2012-11" db="EMBL/GenBank/DDBJ databases">
        <authorList>
            <person name="Singh A."/>
            <person name="Pinnaka A.K."/>
            <person name="Vaidya B."/>
        </authorList>
    </citation>
    <scope>NUCLEOTIDE SEQUENCE [LARGE SCALE GENOMIC DNA]</scope>
    <source>
        <strain evidence="3">AK23</strain>
    </source>
</reference>
<feature type="domain" description="UDP-N-acetylglucosamine 2-epimerase" evidence="1">
    <location>
        <begin position="25"/>
        <end position="371"/>
    </location>
</feature>
<dbReference type="Gene3D" id="3.40.50.2000">
    <property type="entry name" value="Glycogen Phosphorylase B"/>
    <property type="match status" value="2"/>
</dbReference>
<dbReference type="CDD" id="cd03786">
    <property type="entry name" value="GTB_UDP-GlcNAc_2-Epimerase"/>
    <property type="match status" value="1"/>
</dbReference>
<sequence>MKIRKVAVFTGTRAEYGLLYWLLKDIQADPELALQLLVTGMHLSPEFGQTYHQIEADGFTIDEKVEILLSSDSAVGTAKSMGLGVLGFADALDRLKPDMLVILGDRFEALAVAQTAMILRIPILHLHGGEITEGAYDDAIRHAITKLSYLHATSTEEHRQRVIQLGETPSRVFNVGAIGLDHLKRSSFMSKDALSQSLGLSLKKPYFLVTYHPVTLGSEDPILSFQVLLDALNRFPDHQIIMTYPNADEGGRKIIPMIENFAASQSERVIAIPSLGQIRYLSGVKYAAVVIGNSSSGIIEVPSFDVPTVNIGVRQKGRLAAKSVLQAEVNQDSIVKVIQLAITRGYKLPNEKIFNPYGQGDSSQRIIKLIKSFNFDPCKSFYDIKMKS</sequence>
<dbReference type="InterPro" id="IPR029767">
    <property type="entry name" value="WecB-like"/>
</dbReference>
<dbReference type="STRING" id="1229521.D791_03249"/>
<dbReference type="InterPro" id="IPR020004">
    <property type="entry name" value="UDP-GlcNAc_Epase"/>
</dbReference>
<comment type="caution">
    <text evidence="2">The sequence shown here is derived from an EMBL/GenBank/DDBJ whole genome shotgun (WGS) entry which is preliminary data.</text>
</comment>
<name>W9URM1_9GAMM</name>
<evidence type="ECO:0000313" key="3">
    <source>
        <dbReference type="Proteomes" id="UP000019464"/>
    </source>
</evidence>
<dbReference type="OrthoDB" id="9803238at2"/>
<dbReference type="EMBL" id="AONB01000020">
    <property type="protein sequence ID" value="EXJ09754.1"/>
    <property type="molecule type" value="Genomic_DNA"/>
</dbReference>
<organism evidence="2 3">
    <name type="scientific">Nitrincola nitratireducens</name>
    <dbReference type="NCBI Taxonomy" id="1229521"/>
    <lineage>
        <taxon>Bacteria</taxon>
        <taxon>Pseudomonadati</taxon>
        <taxon>Pseudomonadota</taxon>
        <taxon>Gammaproteobacteria</taxon>
        <taxon>Oceanospirillales</taxon>
        <taxon>Oceanospirillaceae</taxon>
        <taxon>Nitrincola</taxon>
    </lineage>
</organism>
<dbReference type="SUPFAM" id="SSF53756">
    <property type="entry name" value="UDP-Glycosyltransferase/glycogen phosphorylase"/>
    <property type="match status" value="1"/>
</dbReference>
<dbReference type="PATRIC" id="fig|1229521.3.peg.3284"/>
<keyword evidence="3" id="KW-1185">Reference proteome</keyword>
<evidence type="ECO:0000313" key="2">
    <source>
        <dbReference type="EMBL" id="EXJ09754.1"/>
    </source>
</evidence>
<dbReference type="RefSeq" id="WP_036513245.1">
    <property type="nucleotide sequence ID" value="NZ_AONB01000020.1"/>
</dbReference>
<dbReference type="GO" id="GO:0004553">
    <property type="term" value="F:hydrolase activity, hydrolyzing O-glycosyl compounds"/>
    <property type="evidence" value="ECO:0007669"/>
    <property type="project" value="InterPro"/>
</dbReference>